<name>A0A286UPQ1_9AGAM</name>
<dbReference type="GO" id="GO:0032259">
    <property type="term" value="P:methylation"/>
    <property type="evidence" value="ECO:0007669"/>
    <property type="project" value="UniProtKB-KW"/>
</dbReference>
<evidence type="ECO:0000313" key="4">
    <source>
        <dbReference type="Proteomes" id="UP000217199"/>
    </source>
</evidence>
<dbReference type="OrthoDB" id="184880at2759"/>
<dbReference type="SUPFAM" id="SSF53335">
    <property type="entry name" value="S-adenosyl-L-methionine-dependent methyltransferases"/>
    <property type="match status" value="1"/>
</dbReference>
<dbReference type="Proteomes" id="UP000217199">
    <property type="component" value="Unassembled WGS sequence"/>
</dbReference>
<reference evidence="3 4" key="1">
    <citation type="journal article" date="2017" name="Mol. Ecol.">
        <title>Comparative and population genomic landscape of Phellinus noxius: A hypervariable fungus causing root rot in trees.</title>
        <authorList>
            <person name="Chung C.L."/>
            <person name="Lee T.J."/>
            <person name="Akiba M."/>
            <person name="Lee H.H."/>
            <person name="Kuo T.H."/>
            <person name="Liu D."/>
            <person name="Ke H.M."/>
            <person name="Yokoi T."/>
            <person name="Roa M.B."/>
            <person name="Lu M.J."/>
            <person name="Chang Y.Y."/>
            <person name="Ann P.J."/>
            <person name="Tsai J.N."/>
            <person name="Chen C.Y."/>
            <person name="Tzean S.S."/>
            <person name="Ota Y."/>
            <person name="Hattori T."/>
            <person name="Sahashi N."/>
            <person name="Liou R.F."/>
            <person name="Kikuchi T."/>
            <person name="Tsai I.J."/>
        </authorList>
    </citation>
    <scope>NUCLEOTIDE SEQUENCE [LARGE SCALE GENOMIC DNA]</scope>
    <source>
        <strain evidence="3 4">FFPRI411160</strain>
    </source>
</reference>
<dbReference type="CDD" id="cd02440">
    <property type="entry name" value="AdoMet_MTases"/>
    <property type="match status" value="1"/>
</dbReference>
<accession>A0A286UPQ1</accession>
<sequence>MKSENSPVSDVYTLSRGSEEQDRLNKQHKYLTEALLDGRLIFDQSFELKEGATILDSATGTGSWIFAMSKEASSDKKLIGADISSAMFPSSYPSNIRFVEASVTNMPEDWENSIDFINQRLLVAALTEVQWKETMREALRVLKPGGAAQFIDIRSYYPVGDGLSKTEEVRKMSRALLKKRGQLSDCGNRIPDFAREAGFVEVQENVRNAPIGKTWGLIGEMGTENFRRVLHGFASAAIAEGLYNSDGYIHTVVEDASKEWDSIEGCFFAFSVVTVRKPL</sequence>
<protein>
    <submittedName>
        <fullName evidence="3">S-adenosyl-L-methionine-dependent methyltransferase</fullName>
    </submittedName>
</protein>
<dbReference type="GO" id="GO:0008168">
    <property type="term" value="F:methyltransferase activity"/>
    <property type="evidence" value="ECO:0007669"/>
    <property type="project" value="UniProtKB-KW"/>
</dbReference>
<evidence type="ECO:0000256" key="1">
    <source>
        <dbReference type="SAM" id="MobiDB-lite"/>
    </source>
</evidence>
<evidence type="ECO:0000313" key="3">
    <source>
        <dbReference type="EMBL" id="PAV21558.1"/>
    </source>
</evidence>
<dbReference type="EMBL" id="NBII01000002">
    <property type="protein sequence ID" value="PAV21558.1"/>
    <property type="molecule type" value="Genomic_DNA"/>
</dbReference>
<proteinExistence type="predicted"/>
<feature type="domain" description="Methyltransferase" evidence="2">
    <location>
        <begin position="54"/>
        <end position="146"/>
    </location>
</feature>
<keyword evidence="3" id="KW-0808">Transferase</keyword>
<evidence type="ECO:0000259" key="2">
    <source>
        <dbReference type="Pfam" id="PF13649"/>
    </source>
</evidence>
<dbReference type="PANTHER" id="PTHR43591">
    <property type="entry name" value="METHYLTRANSFERASE"/>
    <property type="match status" value="1"/>
</dbReference>
<dbReference type="AlphaFoldDB" id="A0A286UPQ1"/>
<dbReference type="Gene3D" id="3.40.50.150">
    <property type="entry name" value="Vaccinia Virus protein VP39"/>
    <property type="match status" value="1"/>
</dbReference>
<dbReference type="InterPro" id="IPR029063">
    <property type="entry name" value="SAM-dependent_MTases_sf"/>
</dbReference>
<organism evidence="3 4">
    <name type="scientific">Pyrrhoderma noxium</name>
    <dbReference type="NCBI Taxonomy" id="2282107"/>
    <lineage>
        <taxon>Eukaryota</taxon>
        <taxon>Fungi</taxon>
        <taxon>Dikarya</taxon>
        <taxon>Basidiomycota</taxon>
        <taxon>Agaricomycotina</taxon>
        <taxon>Agaricomycetes</taxon>
        <taxon>Hymenochaetales</taxon>
        <taxon>Hymenochaetaceae</taxon>
        <taxon>Pyrrhoderma</taxon>
    </lineage>
</organism>
<comment type="caution">
    <text evidence="3">The sequence shown here is derived from an EMBL/GenBank/DDBJ whole genome shotgun (WGS) entry which is preliminary data.</text>
</comment>
<gene>
    <name evidence="3" type="ORF">PNOK_0151500</name>
</gene>
<dbReference type="InParanoid" id="A0A286UPQ1"/>
<keyword evidence="3" id="KW-0489">Methyltransferase</keyword>
<keyword evidence="4" id="KW-1185">Reference proteome</keyword>
<dbReference type="STRING" id="2282107.A0A286UPQ1"/>
<dbReference type="PANTHER" id="PTHR43591:SF24">
    <property type="entry name" value="2-METHOXY-6-POLYPRENYL-1,4-BENZOQUINOL METHYLASE, MITOCHONDRIAL"/>
    <property type="match status" value="1"/>
</dbReference>
<feature type="region of interest" description="Disordered" evidence="1">
    <location>
        <begin position="1"/>
        <end position="20"/>
    </location>
</feature>
<dbReference type="InterPro" id="IPR041698">
    <property type="entry name" value="Methyltransf_25"/>
</dbReference>
<dbReference type="Pfam" id="PF13649">
    <property type="entry name" value="Methyltransf_25"/>
    <property type="match status" value="1"/>
</dbReference>